<reference key="2">
    <citation type="submission" date="2011-04" db="EMBL/GenBank/DDBJ databases">
        <title>Complete sequence of chromosome of Haliscomenobacter hydrossis DSM 1100.</title>
        <authorList>
            <consortium name="US DOE Joint Genome Institute (JGI-PGF)"/>
            <person name="Lucas S."/>
            <person name="Han J."/>
            <person name="Lapidus A."/>
            <person name="Bruce D."/>
            <person name="Goodwin L."/>
            <person name="Pitluck S."/>
            <person name="Peters L."/>
            <person name="Kyrpides N."/>
            <person name="Mavromatis K."/>
            <person name="Ivanova N."/>
            <person name="Ovchinnikova G."/>
            <person name="Pagani I."/>
            <person name="Daligault H."/>
            <person name="Detter J.C."/>
            <person name="Han C."/>
            <person name="Land M."/>
            <person name="Hauser L."/>
            <person name="Markowitz V."/>
            <person name="Cheng J.-F."/>
            <person name="Hugenholtz P."/>
            <person name="Woyke T."/>
            <person name="Wu D."/>
            <person name="Verbarg S."/>
            <person name="Frueling A."/>
            <person name="Brambilla E."/>
            <person name="Klenk H.-P."/>
            <person name="Eisen J.A."/>
        </authorList>
    </citation>
    <scope>NUCLEOTIDE SEQUENCE</scope>
    <source>
        <strain>DSM 1100</strain>
    </source>
</reference>
<evidence type="ECO:0000256" key="7">
    <source>
        <dbReference type="ARBA" id="ARBA00022989"/>
    </source>
</evidence>
<dbReference type="GO" id="GO:0016887">
    <property type="term" value="F:ATP hydrolysis activity"/>
    <property type="evidence" value="ECO:0007669"/>
    <property type="project" value="InterPro"/>
</dbReference>
<dbReference type="InterPro" id="IPR003593">
    <property type="entry name" value="AAA+_ATPase"/>
</dbReference>
<feature type="transmembrane region" description="Helical" evidence="9">
    <location>
        <begin position="189"/>
        <end position="207"/>
    </location>
</feature>
<sequence length="613" mass="67876">MDVIASKPANPPRFTSLTRLVIDLVLPYRHWLLIVFTAMLIETAMSLAAPWPLKIIIDQVINNQELPHGLSWLNNWLPGEQAMELAAVCGFALVFFTIIGGLAGYVNNYFTESVAQYLANDLRIKTYGHLQQLSLAYYDTHKVGELLSTITTDVNTIQDYVATNLLRMLVDVLTITGIFGLMLYLRWDFALISVGMAPFLLLFVIRFKRAVKKATHEVRKDQAELITIMQHGLESIRAVSVFGRQELEEDRLEKVSLDTVHAALKARRIKSFISPIFAIGVSVCTAIVLWRGTQLVIAEIMSIGALTVFLSYMSKFFSPVIDLGKMTVSIAQATVALERIQRILSANMIIPQKADAIDPGNLAGNIVFDHVSFAYQPDVPILQDINLTIRAGQRIGICGPTGSGKSTLASLIPRLYDPTSGRILIDGQDISDYTLAGLRREIGFVLQDTMLFYGTIRNNIAYGRPDATEEEIAEAARLANADEFISKLPMRYETIVGERGVTLSGGERQRIGIARAIVRNAPILILDEPTASLDAEAEKIVSDALAKLMKGRTVITISHRLNTLLAADKILVINEGIIAEEGTHQTLLEKGGIYAELYRVFDAQKTLPYKNRC</sequence>
<dbReference type="OrthoDB" id="9762778at2"/>
<dbReference type="PROSITE" id="PS50893">
    <property type="entry name" value="ABC_TRANSPORTER_2"/>
    <property type="match status" value="1"/>
</dbReference>
<dbReference type="Gene3D" id="3.40.50.300">
    <property type="entry name" value="P-loop containing nucleotide triphosphate hydrolases"/>
    <property type="match status" value="1"/>
</dbReference>
<dbReference type="RefSeq" id="WP_013767214.1">
    <property type="nucleotide sequence ID" value="NC_015510.1"/>
</dbReference>
<dbReference type="Pfam" id="PF00005">
    <property type="entry name" value="ABC_tran"/>
    <property type="match status" value="1"/>
</dbReference>
<feature type="transmembrane region" description="Helical" evidence="9">
    <location>
        <begin position="296"/>
        <end position="317"/>
    </location>
</feature>
<dbReference type="InterPro" id="IPR039421">
    <property type="entry name" value="Type_1_exporter"/>
</dbReference>
<feature type="transmembrane region" description="Helical" evidence="9">
    <location>
        <begin position="272"/>
        <end position="290"/>
    </location>
</feature>
<dbReference type="EMBL" id="CP002691">
    <property type="protein sequence ID" value="AEE52677.1"/>
    <property type="molecule type" value="Genomic_DNA"/>
</dbReference>
<dbReference type="InterPro" id="IPR036640">
    <property type="entry name" value="ABC1_TM_sf"/>
</dbReference>
<dbReference type="PANTHER" id="PTHR43394">
    <property type="entry name" value="ATP-DEPENDENT PERMEASE MDL1, MITOCHONDRIAL"/>
    <property type="match status" value="1"/>
</dbReference>
<evidence type="ECO:0000259" key="10">
    <source>
        <dbReference type="PROSITE" id="PS50893"/>
    </source>
</evidence>
<feature type="domain" description="ABC transmembrane type-1" evidence="11">
    <location>
        <begin position="33"/>
        <end position="332"/>
    </location>
</feature>
<dbReference type="GO" id="GO:0015421">
    <property type="term" value="F:ABC-type oligopeptide transporter activity"/>
    <property type="evidence" value="ECO:0007669"/>
    <property type="project" value="TreeGrafter"/>
</dbReference>
<dbReference type="AlphaFoldDB" id="F4KYZ0"/>
<dbReference type="PANTHER" id="PTHR43394:SF1">
    <property type="entry name" value="ATP-BINDING CASSETTE SUB-FAMILY B MEMBER 10, MITOCHONDRIAL"/>
    <property type="match status" value="1"/>
</dbReference>
<dbReference type="InterPro" id="IPR017871">
    <property type="entry name" value="ABC_transporter-like_CS"/>
</dbReference>
<keyword evidence="2" id="KW-0813">Transport</keyword>
<comment type="subcellular location">
    <subcellularLocation>
        <location evidence="1">Cell membrane</location>
        <topology evidence="1">Multi-pass membrane protein</topology>
    </subcellularLocation>
</comment>
<evidence type="ECO:0000256" key="4">
    <source>
        <dbReference type="ARBA" id="ARBA00022692"/>
    </source>
</evidence>
<dbReference type="InterPro" id="IPR011527">
    <property type="entry name" value="ABC1_TM_dom"/>
</dbReference>
<dbReference type="PROSITE" id="PS00211">
    <property type="entry name" value="ABC_TRANSPORTER_1"/>
    <property type="match status" value="1"/>
</dbReference>
<evidence type="ECO:0000256" key="9">
    <source>
        <dbReference type="SAM" id="Phobius"/>
    </source>
</evidence>
<dbReference type="InterPro" id="IPR027417">
    <property type="entry name" value="P-loop_NTPase"/>
</dbReference>
<dbReference type="SUPFAM" id="SSF52540">
    <property type="entry name" value="P-loop containing nucleoside triphosphate hydrolases"/>
    <property type="match status" value="1"/>
</dbReference>
<feature type="domain" description="ABC transporter" evidence="10">
    <location>
        <begin position="366"/>
        <end position="600"/>
    </location>
</feature>
<feature type="transmembrane region" description="Helical" evidence="9">
    <location>
        <begin position="85"/>
        <end position="106"/>
    </location>
</feature>
<dbReference type="InterPro" id="IPR003439">
    <property type="entry name" value="ABC_transporter-like_ATP-bd"/>
</dbReference>
<name>F4KYZ0_HALH1</name>
<keyword evidence="6" id="KW-0067">ATP-binding</keyword>
<evidence type="ECO:0000256" key="8">
    <source>
        <dbReference type="ARBA" id="ARBA00023136"/>
    </source>
</evidence>
<dbReference type="SUPFAM" id="SSF90123">
    <property type="entry name" value="ABC transporter transmembrane region"/>
    <property type="match status" value="1"/>
</dbReference>
<keyword evidence="7 9" id="KW-1133">Transmembrane helix</keyword>
<evidence type="ECO:0000256" key="2">
    <source>
        <dbReference type="ARBA" id="ARBA00022448"/>
    </source>
</evidence>
<dbReference type="GO" id="GO:0005524">
    <property type="term" value="F:ATP binding"/>
    <property type="evidence" value="ECO:0007669"/>
    <property type="project" value="UniProtKB-KW"/>
</dbReference>
<dbReference type="Gene3D" id="1.20.1560.10">
    <property type="entry name" value="ABC transporter type 1, transmembrane domain"/>
    <property type="match status" value="1"/>
</dbReference>
<keyword evidence="5" id="KW-0547">Nucleotide-binding</keyword>
<evidence type="ECO:0000256" key="1">
    <source>
        <dbReference type="ARBA" id="ARBA00004651"/>
    </source>
</evidence>
<keyword evidence="8 9" id="KW-0472">Membrane</keyword>
<dbReference type="Proteomes" id="UP000008461">
    <property type="component" value="Chromosome"/>
</dbReference>
<dbReference type="STRING" id="760192.Halhy_4845"/>
<dbReference type="KEGG" id="hhy:Halhy_4845"/>
<keyword evidence="4 9" id="KW-0812">Transmembrane</keyword>
<evidence type="ECO:0000313" key="13">
    <source>
        <dbReference type="Proteomes" id="UP000008461"/>
    </source>
</evidence>
<dbReference type="PROSITE" id="PS50929">
    <property type="entry name" value="ABC_TM1F"/>
    <property type="match status" value="1"/>
</dbReference>
<dbReference type="Pfam" id="PF00664">
    <property type="entry name" value="ABC_membrane"/>
    <property type="match status" value="1"/>
</dbReference>
<gene>
    <name evidence="12" type="ordered locus">Halhy_4845</name>
</gene>
<evidence type="ECO:0000259" key="11">
    <source>
        <dbReference type="PROSITE" id="PS50929"/>
    </source>
</evidence>
<dbReference type="eggNOG" id="COG1132">
    <property type="taxonomic scope" value="Bacteria"/>
</dbReference>
<evidence type="ECO:0000256" key="3">
    <source>
        <dbReference type="ARBA" id="ARBA00022475"/>
    </source>
</evidence>
<evidence type="ECO:0000256" key="5">
    <source>
        <dbReference type="ARBA" id="ARBA00022741"/>
    </source>
</evidence>
<protein>
    <submittedName>
        <fullName evidence="12">Xenobiotic-transporting ATPase</fullName>
    </submittedName>
</protein>
<accession>F4KYZ0</accession>
<evidence type="ECO:0000313" key="12">
    <source>
        <dbReference type="EMBL" id="AEE52677.1"/>
    </source>
</evidence>
<dbReference type="HOGENOM" id="CLU_000604_84_3_10"/>
<evidence type="ECO:0000256" key="6">
    <source>
        <dbReference type="ARBA" id="ARBA00022840"/>
    </source>
</evidence>
<dbReference type="FunFam" id="3.40.50.300:FF:000221">
    <property type="entry name" value="Multidrug ABC transporter ATP-binding protein"/>
    <property type="match status" value="1"/>
</dbReference>
<dbReference type="CDD" id="cd18564">
    <property type="entry name" value="ABC_6TM_exporter_like"/>
    <property type="match status" value="1"/>
</dbReference>
<keyword evidence="13" id="KW-1185">Reference proteome</keyword>
<keyword evidence="3" id="KW-1003">Cell membrane</keyword>
<reference evidence="12 13" key="1">
    <citation type="journal article" date="2011" name="Stand. Genomic Sci.">
        <title>Complete genome sequence of Haliscomenobacter hydrossis type strain (O).</title>
        <authorList>
            <consortium name="US DOE Joint Genome Institute (JGI-PGF)"/>
            <person name="Daligault H."/>
            <person name="Lapidus A."/>
            <person name="Zeytun A."/>
            <person name="Nolan M."/>
            <person name="Lucas S."/>
            <person name="Del Rio T.G."/>
            <person name="Tice H."/>
            <person name="Cheng J.F."/>
            <person name="Tapia R."/>
            <person name="Han C."/>
            <person name="Goodwin L."/>
            <person name="Pitluck S."/>
            <person name="Liolios K."/>
            <person name="Pagani I."/>
            <person name="Ivanova N."/>
            <person name="Huntemann M."/>
            <person name="Mavromatis K."/>
            <person name="Mikhailova N."/>
            <person name="Pati A."/>
            <person name="Chen A."/>
            <person name="Palaniappan K."/>
            <person name="Land M."/>
            <person name="Hauser L."/>
            <person name="Brambilla E.M."/>
            <person name="Rohde M."/>
            <person name="Verbarg S."/>
            <person name="Goker M."/>
            <person name="Bristow J."/>
            <person name="Eisen J.A."/>
            <person name="Markowitz V."/>
            <person name="Hugenholtz P."/>
            <person name="Kyrpides N.C."/>
            <person name="Klenk H.P."/>
            <person name="Woyke T."/>
        </authorList>
    </citation>
    <scope>NUCLEOTIDE SEQUENCE [LARGE SCALE GENOMIC DNA]</scope>
    <source>
        <strain evidence="13">ATCC 27775 / DSM 1100 / LMG 10767 / O</strain>
    </source>
</reference>
<dbReference type="SMART" id="SM00382">
    <property type="entry name" value="AAA"/>
    <property type="match status" value="1"/>
</dbReference>
<dbReference type="GO" id="GO:0005886">
    <property type="term" value="C:plasma membrane"/>
    <property type="evidence" value="ECO:0007669"/>
    <property type="project" value="UniProtKB-SubCell"/>
</dbReference>
<proteinExistence type="predicted"/>
<feature type="transmembrane region" description="Helical" evidence="9">
    <location>
        <begin position="165"/>
        <end position="183"/>
    </location>
</feature>
<organism evidence="12 13">
    <name type="scientific">Haliscomenobacter hydrossis (strain ATCC 27775 / DSM 1100 / LMG 10767 / O)</name>
    <dbReference type="NCBI Taxonomy" id="760192"/>
    <lineage>
        <taxon>Bacteria</taxon>
        <taxon>Pseudomonadati</taxon>
        <taxon>Bacteroidota</taxon>
        <taxon>Saprospiria</taxon>
        <taxon>Saprospirales</taxon>
        <taxon>Haliscomenobacteraceae</taxon>
        <taxon>Haliscomenobacter</taxon>
    </lineage>
</organism>